<gene>
    <name evidence="1" type="ORF">CCR82_14285</name>
</gene>
<reference evidence="1" key="2">
    <citation type="journal article" date="2020" name="Microorganisms">
        <title>Osmotic Adaptation and Compatible Solute Biosynthesis of Phototrophic Bacteria as Revealed from Genome Analyses.</title>
        <authorList>
            <person name="Imhoff J.F."/>
            <person name="Rahn T."/>
            <person name="Kunzel S."/>
            <person name="Keller A."/>
            <person name="Neulinger S.C."/>
        </authorList>
    </citation>
    <scope>NUCLEOTIDE SEQUENCE</scope>
    <source>
        <strain evidence="1">DSM 4395</strain>
    </source>
</reference>
<keyword evidence="2" id="KW-1185">Reference proteome</keyword>
<name>A0AAJ0UJ14_HALSE</name>
<dbReference type="EMBL" id="NHSF01000068">
    <property type="protein sequence ID" value="MBK5931655.1"/>
    <property type="molecule type" value="Genomic_DNA"/>
</dbReference>
<dbReference type="Proteomes" id="UP001296967">
    <property type="component" value="Unassembled WGS sequence"/>
</dbReference>
<proteinExistence type="predicted"/>
<organism evidence="1 2">
    <name type="scientific">Halochromatium salexigens</name>
    <name type="common">Chromatium salexigens</name>
    <dbReference type="NCBI Taxonomy" id="49447"/>
    <lineage>
        <taxon>Bacteria</taxon>
        <taxon>Pseudomonadati</taxon>
        <taxon>Pseudomonadota</taxon>
        <taxon>Gammaproteobacteria</taxon>
        <taxon>Chromatiales</taxon>
        <taxon>Chromatiaceae</taxon>
        <taxon>Halochromatium</taxon>
    </lineage>
</organism>
<comment type="caution">
    <text evidence="1">The sequence shown here is derived from an EMBL/GenBank/DDBJ whole genome shotgun (WGS) entry which is preliminary data.</text>
</comment>
<dbReference type="AlphaFoldDB" id="A0AAJ0UJ14"/>
<accession>A0AAJ0UJ14</accession>
<reference evidence="1" key="1">
    <citation type="submission" date="2017-05" db="EMBL/GenBank/DDBJ databases">
        <authorList>
            <person name="Imhoff J.F."/>
            <person name="Rahn T."/>
            <person name="Kuenzel S."/>
            <person name="Neulinger S.C."/>
        </authorList>
    </citation>
    <scope>NUCLEOTIDE SEQUENCE</scope>
    <source>
        <strain evidence="1">DSM 4395</strain>
    </source>
</reference>
<sequence>MTMLWKPLIGIGVAVYAVTCWSGNRELMAENAAQLVRLSDAIAETMVPRHAEGHYEFSARVVGQGPRRRVSIDAMRWAEPSPAQASAHPQPVVFAPSTFTTGRRYQSLIRIRSIPAPIIGLAPGDRSWASTSPLRGAAKANKVYEQEIGLPTLTPGGGEALKSW</sequence>
<protein>
    <submittedName>
        <fullName evidence="1">Uncharacterized protein</fullName>
    </submittedName>
</protein>
<evidence type="ECO:0000313" key="2">
    <source>
        <dbReference type="Proteomes" id="UP001296967"/>
    </source>
</evidence>
<evidence type="ECO:0000313" key="1">
    <source>
        <dbReference type="EMBL" id="MBK5931655.1"/>
    </source>
</evidence>